<dbReference type="EMBL" id="LK022849">
    <property type="protein sequence ID" value="CDR18217.1"/>
    <property type="molecule type" value="Genomic_DNA"/>
</dbReference>
<evidence type="ECO:0000313" key="4">
    <source>
        <dbReference type="Proteomes" id="UP000756710"/>
    </source>
</evidence>
<feature type="compositionally biased region" description="Basic and acidic residues" evidence="1">
    <location>
        <begin position="7"/>
        <end position="24"/>
    </location>
</feature>
<dbReference type="GeneID" id="32474402"/>
<keyword evidence="2" id="KW-0413">Isomerase</keyword>
<dbReference type="HOGENOM" id="CLU_1980336_0_0_11"/>
<sequence length="126" mass="13165">MLETEDERAPGARHTERPPLREAPRLTAGAARTAAEPAAGPEVLPAPIRRGLELTGGAGASERPNAVPAPLPDTAGTQRVLAARARRAATGVVTFAQAPALEEYLGTADELVSRVLTRPARRMESA</sequence>
<feature type="compositionally biased region" description="Low complexity" evidence="1">
    <location>
        <begin position="25"/>
        <end position="42"/>
    </location>
</feature>
<evidence type="ECO:0000256" key="1">
    <source>
        <dbReference type="SAM" id="MobiDB-lite"/>
    </source>
</evidence>
<dbReference type="AlphaFoldDB" id="A0A061AE88"/>
<reference evidence="2" key="1">
    <citation type="submission" date="2014-05" db="EMBL/GenBank/DDBJ databases">
        <authorList>
            <person name="Horn Fabian"/>
        </authorList>
    </citation>
    <scope>NUCLEOTIDE SEQUENCE</scope>
</reference>
<proteinExistence type="predicted"/>
<feature type="region of interest" description="Disordered" evidence="1">
    <location>
        <begin position="1"/>
        <end position="73"/>
    </location>
</feature>
<reference evidence="3 4" key="2">
    <citation type="submission" date="2021-03" db="EMBL/GenBank/DDBJ databases">
        <title>Genomic Encyclopedia of Type Strains, Phase IV (KMG-IV): sequencing the most valuable type-strain genomes for metagenomic binning, comparative biology and taxonomic classification.</title>
        <authorList>
            <person name="Goeker M."/>
        </authorList>
    </citation>
    <scope>NUCLEOTIDE SEQUENCE [LARGE SCALE GENOMIC DNA]</scope>
    <source>
        <strain evidence="3 4">DSM 41954</strain>
    </source>
</reference>
<protein>
    <submittedName>
        <fullName evidence="2">3-carboxy-cis,cis-muconate cycloisomerase</fullName>
    </submittedName>
</protein>
<evidence type="ECO:0000313" key="3">
    <source>
        <dbReference type="EMBL" id="MBP2067660.1"/>
    </source>
</evidence>
<keyword evidence="4" id="KW-1185">Reference proteome</keyword>
<dbReference type="EMBL" id="JAGGLR010000032">
    <property type="protein sequence ID" value="MBP2067660.1"/>
    <property type="molecule type" value="Genomic_DNA"/>
</dbReference>
<organism evidence="2">
    <name type="scientific">Streptomyces iranensis</name>
    <dbReference type="NCBI Taxonomy" id="576784"/>
    <lineage>
        <taxon>Bacteria</taxon>
        <taxon>Bacillati</taxon>
        <taxon>Actinomycetota</taxon>
        <taxon>Actinomycetes</taxon>
        <taxon>Kitasatosporales</taxon>
        <taxon>Streptomycetaceae</taxon>
        <taxon>Streptomyces</taxon>
        <taxon>Streptomyces violaceusniger group</taxon>
    </lineage>
</organism>
<accession>A0A061AE88</accession>
<dbReference type="GO" id="GO:0016853">
    <property type="term" value="F:isomerase activity"/>
    <property type="evidence" value="ECO:0007669"/>
    <property type="project" value="UniProtKB-KW"/>
</dbReference>
<evidence type="ECO:0000313" key="2">
    <source>
        <dbReference type="EMBL" id="CDR18217.1"/>
    </source>
</evidence>
<gene>
    <name evidence="3" type="ORF">J2Z30_008727</name>
    <name evidence="2" type="ORF">SIRAN110</name>
</gene>
<name>A0A061AE88_9ACTN</name>
<dbReference type="Proteomes" id="UP000756710">
    <property type="component" value="Unassembled WGS sequence"/>
</dbReference>
<dbReference type="RefSeq" id="WP_044582705.1">
    <property type="nucleotide sequence ID" value="NZ_BAABDR010000100.1"/>
</dbReference>